<dbReference type="InterPro" id="IPR023850">
    <property type="entry name" value="MftB"/>
</dbReference>
<dbReference type="AlphaFoldDB" id="A0A2G5PP16"/>
<evidence type="ECO:0000256" key="1">
    <source>
        <dbReference type="SAM" id="MobiDB-lite"/>
    </source>
</evidence>
<organism evidence="2 3">
    <name type="scientific">Mycobacterium celatum</name>
    <dbReference type="NCBI Taxonomy" id="28045"/>
    <lineage>
        <taxon>Bacteria</taxon>
        <taxon>Bacillati</taxon>
        <taxon>Actinomycetota</taxon>
        <taxon>Actinomycetes</taxon>
        <taxon>Mycobacteriales</taxon>
        <taxon>Mycobacteriaceae</taxon>
        <taxon>Mycobacterium</taxon>
    </lineage>
</organism>
<gene>
    <name evidence="2" type="primary">mftB</name>
    <name evidence="2" type="ORF">CQY23_05360</name>
</gene>
<dbReference type="Proteomes" id="UP000230971">
    <property type="component" value="Unassembled WGS sequence"/>
</dbReference>
<dbReference type="EMBL" id="PDKV01000004">
    <property type="protein sequence ID" value="PIB80058.1"/>
    <property type="molecule type" value="Genomic_DNA"/>
</dbReference>
<feature type="compositionally biased region" description="Basic and acidic residues" evidence="1">
    <location>
        <begin position="1"/>
        <end position="16"/>
    </location>
</feature>
<feature type="region of interest" description="Disordered" evidence="1">
    <location>
        <begin position="1"/>
        <end position="44"/>
    </location>
</feature>
<accession>A0A2G5PP16</accession>
<sequence>MPYSDQDCRTPDDERQVYGAEPADRQRHRAGHRDPGGRGVHRRDVRGLLTVPGPPGGFNPDAGWRLHPQVAVRPESFGALLYHFGTRKLSFLKNRTILAVVQSLADHTDVRAACRAAGVADGEERPYLRALRVLADSNMLVRKENQ</sequence>
<evidence type="ECO:0000313" key="2">
    <source>
        <dbReference type="EMBL" id="PIB80058.1"/>
    </source>
</evidence>
<dbReference type="NCBIfam" id="TIGR03967">
    <property type="entry name" value="mycofact_MftB"/>
    <property type="match status" value="1"/>
</dbReference>
<evidence type="ECO:0000313" key="3">
    <source>
        <dbReference type="Proteomes" id="UP000230971"/>
    </source>
</evidence>
<name>A0A2G5PP16_MYCCE</name>
<proteinExistence type="predicted"/>
<protein>
    <submittedName>
        <fullName evidence="2">Mycofactocin biosynthesis chaperone MftB</fullName>
    </submittedName>
</protein>
<reference evidence="2 3" key="1">
    <citation type="journal article" date="2017" name="Infect. Genet. Evol.">
        <title>The new phylogeny of the genus Mycobacterium: The old and the news.</title>
        <authorList>
            <person name="Tortoli E."/>
            <person name="Fedrizzi T."/>
            <person name="Meehan C.J."/>
            <person name="Trovato A."/>
            <person name="Grottola A."/>
            <person name="Giacobazzi E."/>
            <person name="Serpini G.F."/>
            <person name="Tagliazucchi S."/>
            <person name="Fabio A."/>
            <person name="Bettua C."/>
            <person name="Bertorelli R."/>
            <person name="Frascaro F."/>
            <person name="De Sanctis V."/>
            <person name="Pecorari M."/>
            <person name="Jousson O."/>
            <person name="Segata N."/>
            <person name="Cirillo D.M."/>
        </authorList>
    </citation>
    <scope>NUCLEOTIDE SEQUENCE [LARGE SCALE GENOMIC DNA]</scope>
    <source>
        <strain evidence="2 3">NCTC 12882</strain>
    </source>
</reference>
<comment type="caution">
    <text evidence="2">The sequence shown here is derived from an EMBL/GenBank/DDBJ whole genome shotgun (WGS) entry which is preliminary data.</text>
</comment>
<dbReference type="Pfam" id="PF26520">
    <property type="entry name" value="MftB_chaperone"/>
    <property type="match status" value="1"/>
</dbReference>